<dbReference type="PANTHER" id="PTHR43309:SF5">
    <property type="entry name" value="5-OXOPROLINASE SUBUNIT C"/>
    <property type="match status" value="1"/>
</dbReference>
<dbReference type="Proteomes" id="UP000273083">
    <property type="component" value="Unassembled WGS sequence"/>
</dbReference>
<keyword evidence="3" id="KW-0067">ATP-binding</keyword>
<dbReference type="InterPro" id="IPR052708">
    <property type="entry name" value="PxpC"/>
</dbReference>
<proteinExistence type="predicted"/>
<dbReference type="Gene3D" id="2.40.100.10">
    <property type="entry name" value="Cyclophilin-like"/>
    <property type="match status" value="1"/>
</dbReference>
<evidence type="ECO:0000256" key="3">
    <source>
        <dbReference type="ARBA" id="ARBA00022840"/>
    </source>
</evidence>
<dbReference type="SUPFAM" id="SSF50891">
    <property type="entry name" value="Cyclophilin-like"/>
    <property type="match status" value="1"/>
</dbReference>
<keyword evidence="1" id="KW-0547">Nucleotide-binding</keyword>
<organism evidence="5 6">
    <name type="scientific">Mobilisporobacter senegalensis</name>
    <dbReference type="NCBI Taxonomy" id="1329262"/>
    <lineage>
        <taxon>Bacteria</taxon>
        <taxon>Bacillati</taxon>
        <taxon>Bacillota</taxon>
        <taxon>Clostridia</taxon>
        <taxon>Lachnospirales</taxon>
        <taxon>Lachnospiraceae</taxon>
        <taxon>Mobilisporobacter</taxon>
    </lineage>
</organism>
<gene>
    <name evidence="5" type="ORF">EDD66_10864</name>
</gene>
<accession>A0A3N1XMM5</accession>
<comment type="caution">
    <text evidence="5">The sequence shown here is derived from an EMBL/GenBank/DDBJ whole genome shotgun (WGS) entry which is preliminary data.</text>
</comment>
<dbReference type="SMART" id="SM00797">
    <property type="entry name" value="AHS2"/>
    <property type="match status" value="1"/>
</dbReference>
<dbReference type="GO" id="GO:0005524">
    <property type="term" value="F:ATP binding"/>
    <property type="evidence" value="ECO:0007669"/>
    <property type="project" value="UniProtKB-KW"/>
</dbReference>
<dbReference type="Pfam" id="PF02626">
    <property type="entry name" value="CT_A_B"/>
    <property type="match status" value="1"/>
</dbReference>
<keyword evidence="6" id="KW-1185">Reference proteome</keyword>
<dbReference type="InterPro" id="IPR029000">
    <property type="entry name" value="Cyclophilin-like_dom_sf"/>
</dbReference>
<dbReference type="PANTHER" id="PTHR43309">
    <property type="entry name" value="5-OXOPROLINASE SUBUNIT C"/>
    <property type="match status" value="1"/>
</dbReference>
<feature type="domain" description="Carboxyltransferase" evidence="4">
    <location>
        <begin position="24"/>
        <end position="304"/>
    </location>
</feature>
<evidence type="ECO:0000256" key="1">
    <source>
        <dbReference type="ARBA" id="ARBA00022741"/>
    </source>
</evidence>
<keyword evidence="2" id="KW-0378">Hydrolase</keyword>
<protein>
    <submittedName>
        <fullName evidence="5">Biotin-dependent carboxylase-like uncharacterized protein</fullName>
    </submittedName>
</protein>
<dbReference type="GO" id="GO:0016787">
    <property type="term" value="F:hydrolase activity"/>
    <property type="evidence" value="ECO:0007669"/>
    <property type="project" value="UniProtKB-KW"/>
</dbReference>
<evidence type="ECO:0000259" key="4">
    <source>
        <dbReference type="SMART" id="SM00797"/>
    </source>
</evidence>
<evidence type="ECO:0000256" key="2">
    <source>
        <dbReference type="ARBA" id="ARBA00022801"/>
    </source>
</evidence>
<dbReference type="NCBIfam" id="TIGR00724">
    <property type="entry name" value="urea_amlyse_rel"/>
    <property type="match status" value="1"/>
</dbReference>
<evidence type="ECO:0000313" key="6">
    <source>
        <dbReference type="Proteomes" id="UP000273083"/>
    </source>
</evidence>
<dbReference type="InterPro" id="IPR003778">
    <property type="entry name" value="CT_A_B"/>
</dbReference>
<reference evidence="5 6" key="1">
    <citation type="submission" date="2018-11" db="EMBL/GenBank/DDBJ databases">
        <title>Genomic Encyclopedia of Type Strains, Phase IV (KMG-IV): sequencing the most valuable type-strain genomes for metagenomic binning, comparative biology and taxonomic classification.</title>
        <authorList>
            <person name="Goeker M."/>
        </authorList>
    </citation>
    <scope>NUCLEOTIDE SEQUENCE [LARGE SCALE GENOMIC DNA]</scope>
    <source>
        <strain evidence="5 6">DSM 26537</strain>
    </source>
</reference>
<evidence type="ECO:0000313" key="5">
    <source>
        <dbReference type="EMBL" id="ROR26342.1"/>
    </source>
</evidence>
<dbReference type="RefSeq" id="WP_123610054.1">
    <property type="nucleotide sequence ID" value="NZ_RJVG01000008.1"/>
</dbReference>
<dbReference type="OrthoDB" id="9782422at2"/>
<sequence length="315" mass="34050">MSIQIISPGALTTIQDYGRTGYGEIGIPPSGAVDAGAMEVANILVGNKMGEGVLECTLFGPTIHFTRDNVVAVTGANMNPKVDDKDIPMNTAIIVRAGENLTLGFAAAGCRSYISFSGGLDITECFGSKSTNMNCTIGGFYGRPLKANDEILFMKPVKNMSGMEKRIYKQREADTLPGTIRVVMGPQDDYFTKEGIDTFQTSIYKLTNDSNRMACKLTGPVISSKQPTDIISDGISLGSIQVSSNGQPIIMLSDRQTTGGYAKIGTVISSDIPIIAQCKPGDEIRFQSITLAEAHKIYKKYCKNTIKFQKRINRL</sequence>
<dbReference type="AlphaFoldDB" id="A0A3N1XMM5"/>
<name>A0A3N1XMM5_9FIRM</name>
<dbReference type="EMBL" id="RJVG01000008">
    <property type="protein sequence ID" value="ROR26342.1"/>
    <property type="molecule type" value="Genomic_DNA"/>
</dbReference>